<evidence type="ECO:0000313" key="17">
    <source>
        <dbReference type="EMBL" id="CDK29069.1"/>
    </source>
</evidence>
<name>W6MQQ4_9ASCO</name>
<dbReference type="InterPro" id="IPR015285">
    <property type="entry name" value="RIO2_wHTH_N"/>
</dbReference>
<evidence type="ECO:0000256" key="8">
    <source>
        <dbReference type="ARBA" id="ARBA00022777"/>
    </source>
</evidence>
<dbReference type="RefSeq" id="XP_022461058.1">
    <property type="nucleotide sequence ID" value="XM_022606202.1"/>
</dbReference>
<dbReference type="GO" id="GO:0030688">
    <property type="term" value="C:preribosome, small subunit precursor"/>
    <property type="evidence" value="ECO:0007669"/>
    <property type="project" value="TreeGrafter"/>
</dbReference>
<dbReference type="Gene3D" id="1.10.10.10">
    <property type="entry name" value="Winged helix-like DNA-binding domain superfamily/Winged helix DNA-binding domain"/>
    <property type="match status" value="1"/>
</dbReference>
<keyword evidence="6" id="KW-0479">Metal-binding</keyword>
<dbReference type="CDD" id="cd05144">
    <property type="entry name" value="RIO2_C"/>
    <property type="match status" value="1"/>
</dbReference>
<dbReference type="SMART" id="SM00090">
    <property type="entry name" value="RIO"/>
    <property type="match status" value="1"/>
</dbReference>
<protein>
    <recommendedName>
        <fullName evidence="13">Serine/threonine-protein kinase RIO2</fullName>
        <ecNumber evidence="3">2.7.11.1</ecNumber>
    </recommendedName>
    <alternativeName>
        <fullName evidence="14">Serine/threonine-protein kinase rio2</fullName>
    </alternativeName>
</protein>
<keyword evidence="10" id="KW-0460">Magnesium</keyword>
<evidence type="ECO:0000256" key="1">
    <source>
        <dbReference type="ARBA" id="ARBA00001946"/>
    </source>
</evidence>
<dbReference type="InterPro" id="IPR036388">
    <property type="entry name" value="WH-like_DNA-bd_sf"/>
</dbReference>
<dbReference type="FunFam" id="3.30.200.20:FF:000052">
    <property type="entry name" value="Serine/threonine-protein kinase RIO2"/>
    <property type="match status" value="1"/>
</dbReference>
<evidence type="ECO:0000256" key="2">
    <source>
        <dbReference type="ARBA" id="ARBA00009196"/>
    </source>
</evidence>
<comment type="similarity">
    <text evidence="2">Belongs to the protein kinase superfamily. RIO-type Ser/Thr kinase family.</text>
</comment>
<dbReference type="GO" id="GO:0000462">
    <property type="term" value="P:maturation of SSU-rRNA from tricistronic rRNA transcript (SSU-rRNA, 5.8S rRNA, LSU-rRNA)"/>
    <property type="evidence" value="ECO:0007669"/>
    <property type="project" value="EnsemblFungi"/>
</dbReference>
<comment type="cofactor">
    <cofactor evidence="1">
        <name>Mg(2+)</name>
        <dbReference type="ChEBI" id="CHEBI:18420"/>
    </cofactor>
</comment>
<comment type="catalytic activity">
    <reaction evidence="12">
        <text>L-seryl-[protein] + ATP = O-phospho-L-seryl-[protein] + ADP + H(+)</text>
        <dbReference type="Rhea" id="RHEA:17989"/>
        <dbReference type="Rhea" id="RHEA-COMP:9863"/>
        <dbReference type="Rhea" id="RHEA-COMP:11604"/>
        <dbReference type="ChEBI" id="CHEBI:15378"/>
        <dbReference type="ChEBI" id="CHEBI:29999"/>
        <dbReference type="ChEBI" id="CHEBI:30616"/>
        <dbReference type="ChEBI" id="CHEBI:83421"/>
        <dbReference type="ChEBI" id="CHEBI:456216"/>
        <dbReference type="EC" id="2.7.11.1"/>
    </reaction>
</comment>
<evidence type="ECO:0000256" key="6">
    <source>
        <dbReference type="ARBA" id="ARBA00022723"/>
    </source>
</evidence>
<dbReference type="GeneID" id="34522446"/>
<dbReference type="OrthoDB" id="10258631at2759"/>
<comment type="catalytic activity">
    <reaction evidence="11">
        <text>L-threonyl-[protein] + ATP = O-phospho-L-threonyl-[protein] + ADP + H(+)</text>
        <dbReference type="Rhea" id="RHEA:46608"/>
        <dbReference type="Rhea" id="RHEA-COMP:11060"/>
        <dbReference type="Rhea" id="RHEA-COMP:11605"/>
        <dbReference type="ChEBI" id="CHEBI:15378"/>
        <dbReference type="ChEBI" id="CHEBI:30013"/>
        <dbReference type="ChEBI" id="CHEBI:30616"/>
        <dbReference type="ChEBI" id="CHEBI:61977"/>
        <dbReference type="ChEBI" id="CHEBI:456216"/>
        <dbReference type="EC" id="2.7.11.1"/>
    </reaction>
</comment>
<organism evidence="17 18">
    <name type="scientific">Kuraishia capsulata CBS 1993</name>
    <dbReference type="NCBI Taxonomy" id="1382522"/>
    <lineage>
        <taxon>Eukaryota</taxon>
        <taxon>Fungi</taxon>
        <taxon>Dikarya</taxon>
        <taxon>Ascomycota</taxon>
        <taxon>Saccharomycotina</taxon>
        <taxon>Pichiomycetes</taxon>
        <taxon>Pichiales</taxon>
        <taxon>Pichiaceae</taxon>
        <taxon>Kuraishia</taxon>
    </lineage>
</organism>
<evidence type="ECO:0000256" key="7">
    <source>
        <dbReference type="ARBA" id="ARBA00022741"/>
    </source>
</evidence>
<dbReference type="InterPro" id="IPR030484">
    <property type="entry name" value="Rio2"/>
</dbReference>
<feature type="region of interest" description="Disordered" evidence="15">
    <location>
        <begin position="334"/>
        <end position="402"/>
    </location>
</feature>
<evidence type="ECO:0000259" key="16">
    <source>
        <dbReference type="SMART" id="SM00090"/>
    </source>
</evidence>
<dbReference type="InterPro" id="IPR018934">
    <property type="entry name" value="RIO_dom"/>
</dbReference>
<proteinExistence type="inferred from homology"/>
<dbReference type="GO" id="GO:0046872">
    <property type="term" value="F:metal ion binding"/>
    <property type="evidence" value="ECO:0007669"/>
    <property type="project" value="UniProtKB-KW"/>
</dbReference>
<reference evidence="17" key="2">
    <citation type="submission" date="2014-02" db="EMBL/GenBank/DDBJ databases">
        <title>Complete DNA sequence of /Kuraishia capsulata/ illustrates novel genomic features among budding yeasts (/Saccharomycotina/).</title>
        <authorList>
            <person name="Morales L."/>
            <person name="Noel B."/>
            <person name="Porcel B."/>
            <person name="Marcet-Houben M."/>
            <person name="Hullo M-F."/>
            <person name="Sacerdot C."/>
            <person name="Tekaia F."/>
            <person name="Leh-Louis V."/>
            <person name="Despons L."/>
            <person name="Khanna V."/>
            <person name="Aury J-M."/>
            <person name="Barbe V."/>
            <person name="Couloux A."/>
            <person name="Labadie K."/>
            <person name="Pelletier E."/>
            <person name="Souciet J-L."/>
            <person name="Boekhout T."/>
            <person name="Gabaldon T."/>
            <person name="Wincker P."/>
            <person name="Dujon B."/>
        </authorList>
    </citation>
    <scope>NUCLEOTIDE SEQUENCE</scope>
    <source>
        <strain evidence="17">CBS 1993</strain>
    </source>
</reference>
<dbReference type="EMBL" id="HG793130">
    <property type="protein sequence ID" value="CDK29069.1"/>
    <property type="molecule type" value="Genomic_DNA"/>
</dbReference>
<gene>
    <name evidence="17" type="ORF">KUCA_T00005056001</name>
</gene>
<dbReference type="GO" id="GO:0005829">
    <property type="term" value="C:cytosol"/>
    <property type="evidence" value="ECO:0007669"/>
    <property type="project" value="EnsemblFungi"/>
</dbReference>
<dbReference type="Pfam" id="PF01163">
    <property type="entry name" value="RIO1"/>
    <property type="match status" value="1"/>
</dbReference>
<evidence type="ECO:0000256" key="10">
    <source>
        <dbReference type="ARBA" id="ARBA00022842"/>
    </source>
</evidence>
<keyword evidence="4" id="KW-0723">Serine/threonine-protein kinase</keyword>
<feature type="domain" description="RIO kinase" evidence="16">
    <location>
        <begin position="66"/>
        <end position="304"/>
    </location>
</feature>
<dbReference type="FunFam" id="1.10.10.10:FF:000053">
    <property type="entry name" value="Serine/threonine-protein kinase RIO2"/>
    <property type="match status" value="1"/>
</dbReference>
<evidence type="ECO:0000256" key="14">
    <source>
        <dbReference type="ARBA" id="ARBA00068837"/>
    </source>
</evidence>
<evidence type="ECO:0000256" key="13">
    <source>
        <dbReference type="ARBA" id="ARBA00068353"/>
    </source>
</evidence>
<dbReference type="InterPro" id="IPR036390">
    <property type="entry name" value="WH_DNA-bd_sf"/>
</dbReference>
<dbReference type="Pfam" id="PF09202">
    <property type="entry name" value="Rio2_N"/>
    <property type="match status" value="1"/>
</dbReference>
<dbReference type="SUPFAM" id="SSF56112">
    <property type="entry name" value="Protein kinase-like (PK-like)"/>
    <property type="match status" value="1"/>
</dbReference>
<dbReference type="GO" id="GO:0005524">
    <property type="term" value="F:ATP binding"/>
    <property type="evidence" value="ECO:0007669"/>
    <property type="project" value="UniProtKB-KW"/>
</dbReference>
<keyword evidence="9" id="KW-0067">ATP-binding</keyword>
<accession>W6MQQ4</accession>
<evidence type="ECO:0000256" key="9">
    <source>
        <dbReference type="ARBA" id="ARBA00022840"/>
    </source>
</evidence>
<dbReference type="Gene3D" id="1.10.510.10">
    <property type="entry name" value="Transferase(Phosphotransferase) domain 1"/>
    <property type="match status" value="1"/>
</dbReference>
<keyword evidence="7" id="KW-0547">Nucleotide-binding</keyword>
<reference evidence="17" key="1">
    <citation type="submission" date="2013-12" db="EMBL/GenBank/DDBJ databases">
        <authorList>
            <person name="Genoscope - CEA"/>
        </authorList>
    </citation>
    <scope>NUCLEOTIDE SEQUENCE</scope>
    <source>
        <strain evidence="17">CBS 1993</strain>
    </source>
</reference>
<sequence length="418" mass="48692">MKLDTTHMRYLTADDFRVLNAVEIGSKNHELVPTKIIHSIGGLRSASTTNRCIADLAKLSLISKLRNASYDGYRITYNGYDYLALNAMYMKKTLRTLNTQIGVGKESDIYSCTSPKVKDSRVLKIHRLGRTSFRTVRNNRDYLKNKQTSSWMYLSRLAAEKEYEFMNILYSNGFAVPIPYDYSRHCIMMERIEGFTMRQLKDHYQYKKLYSDLMKFIVKLANHGLIHCDFNEFNIMIKERDSYDPKTDDGFVVIDFPQCVSINHTDAAFYFKRDVECIRKFFKKVFNYAPELDKSMLDTDGYGDGFRYGYPEFERDVKREAELDVEVKASGYRKGKKNDDELESALSGMRNADNEGDLEFDEEESDEDYDDEEDLSESEEEEEEEEDHEEENERIIEALSAGVTDLKMDKLGNYILAE</sequence>
<evidence type="ECO:0000256" key="5">
    <source>
        <dbReference type="ARBA" id="ARBA00022679"/>
    </source>
</evidence>
<keyword evidence="18" id="KW-1185">Reference proteome</keyword>
<evidence type="ECO:0000256" key="11">
    <source>
        <dbReference type="ARBA" id="ARBA00047899"/>
    </source>
</evidence>
<dbReference type="EC" id="2.7.11.1" evidence="3"/>
<dbReference type="PANTHER" id="PTHR45852">
    <property type="entry name" value="SER/THR-PROTEIN KINASE RIO2"/>
    <property type="match status" value="1"/>
</dbReference>
<evidence type="ECO:0000256" key="15">
    <source>
        <dbReference type="SAM" id="MobiDB-lite"/>
    </source>
</evidence>
<evidence type="ECO:0000256" key="4">
    <source>
        <dbReference type="ARBA" id="ARBA00022527"/>
    </source>
</evidence>
<dbReference type="STRING" id="1382522.W6MQQ4"/>
<dbReference type="Proteomes" id="UP000019384">
    <property type="component" value="Unassembled WGS sequence"/>
</dbReference>
<dbReference type="GO" id="GO:0005634">
    <property type="term" value="C:nucleus"/>
    <property type="evidence" value="ECO:0007669"/>
    <property type="project" value="EnsemblFungi"/>
</dbReference>
<dbReference type="InterPro" id="IPR000687">
    <property type="entry name" value="RIO_kinase"/>
</dbReference>
<evidence type="ECO:0000256" key="12">
    <source>
        <dbReference type="ARBA" id="ARBA00048679"/>
    </source>
</evidence>
<dbReference type="AlphaFoldDB" id="W6MQQ4"/>
<dbReference type="GO" id="GO:0046830">
    <property type="term" value="P:positive regulation of RNA import into nucleus"/>
    <property type="evidence" value="ECO:0007669"/>
    <property type="project" value="EnsemblFungi"/>
</dbReference>
<dbReference type="Gene3D" id="3.30.200.20">
    <property type="entry name" value="Phosphorylase Kinase, domain 1"/>
    <property type="match status" value="1"/>
</dbReference>
<keyword evidence="8" id="KW-0418">Kinase</keyword>
<dbReference type="SUPFAM" id="SSF46785">
    <property type="entry name" value="Winged helix' DNA-binding domain"/>
    <property type="match status" value="1"/>
</dbReference>
<keyword evidence="5" id="KW-0808">Transferase</keyword>
<dbReference type="PANTHER" id="PTHR45852:SF1">
    <property type="entry name" value="SERINE_THREONINE-PROTEIN KINASE RIO2"/>
    <property type="match status" value="1"/>
</dbReference>
<evidence type="ECO:0000256" key="3">
    <source>
        <dbReference type="ARBA" id="ARBA00012513"/>
    </source>
</evidence>
<evidence type="ECO:0000313" key="18">
    <source>
        <dbReference type="Proteomes" id="UP000019384"/>
    </source>
</evidence>
<dbReference type="HOGENOM" id="CLU_018693_0_0_1"/>
<dbReference type="InterPro" id="IPR011009">
    <property type="entry name" value="Kinase-like_dom_sf"/>
</dbReference>
<feature type="compositionally biased region" description="Acidic residues" evidence="15">
    <location>
        <begin position="354"/>
        <end position="390"/>
    </location>
</feature>
<dbReference type="GO" id="GO:0004674">
    <property type="term" value="F:protein serine/threonine kinase activity"/>
    <property type="evidence" value="ECO:0007669"/>
    <property type="project" value="UniProtKB-KW"/>
</dbReference>